<feature type="region of interest" description="Disordered" evidence="1">
    <location>
        <begin position="431"/>
        <end position="458"/>
    </location>
</feature>
<dbReference type="EMBL" id="LR865416">
    <property type="protein sequence ID" value="CAD2108288.1"/>
    <property type="molecule type" value="Genomic_DNA"/>
</dbReference>
<evidence type="ECO:0000313" key="4">
    <source>
        <dbReference type="Proteomes" id="UP000030659"/>
    </source>
</evidence>
<gene>
    <name evidence="2" type="ORF">PVPCR_1101000</name>
    <name evidence="3" type="ORF">YYG_01244</name>
</gene>
<sequence length="481" mass="55543">MVEREEEVEIIQSDDEVEIVQNDEVEVIQSDDEVEIVQNNKEVGIVQNNEEVETVRNDEIGIVQNNEEVGIVQNNEEVGIVQNNEEVGIVQNDEVGIVQNNEEVGTVRNDEVGIVQNDEVGMIQNDDIGMIQNDKVGIFQSDNEVEIVQSDEDVEVISNEDTVIDEMYIQNEIDKLNIEELIQPKKNHMLNKVIQKDRTIVMSIDDKISKLQKSCQFGKTVSKIINFKAESLSNITLRGKLRLITNTFLELFPDDSETNTEIQLNDGNNRFTHNQTAKPKLSFVKMSKHFSIKTLPYCTISYDTIPLHLFMTADNQFRLEITKRKSYTRTKKSSNTYKKLKDYSHDNEPEVKLETYEQSMKLKSKLNELEKTQKNVKFYNFIIDCDPINGFNETTFRLFLATLLISKGHVEFYKNEDDILCIKSCENMDPNNENDDKGPKNDEENTHTLGESKKRKKNQALLTSWSYSKWEMLVNQINKES</sequence>
<evidence type="ECO:0000313" key="5">
    <source>
        <dbReference type="Proteomes" id="UP000515268"/>
    </source>
</evidence>
<reference evidence="3 4" key="1">
    <citation type="submission" date="2013-02" db="EMBL/GenBank/DDBJ databases">
        <title>The Genome Sequence of Plasmodium vinckei petteri CR.</title>
        <authorList>
            <consortium name="The Broad Institute Genome Sequencing Platform"/>
            <consortium name="The Broad Institute Genome Sequencing Center for Infectious Disease"/>
            <person name="Neafsey D."/>
            <person name="Cheeseman I."/>
            <person name="Volkman S."/>
            <person name="Adams J."/>
            <person name="Walker B."/>
            <person name="Young S.K."/>
            <person name="Zeng Q."/>
            <person name="Gargeya S."/>
            <person name="Fitzgerald M."/>
            <person name="Haas B."/>
            <person name="Abouelleil A."/>
            <person name="Alvarado L."/>
            <person name="Arachchi H.M."/>
            <person name="Berlin A.M."/>
            <person name="Chapman S.B."/>
            <person name="Dewar J."/>
            <person name="Goldberg J."/>
            <person name="Griggs A."/>
            <person name="Gujja S."/>
            <person name="Hansen M."/>
            <person name="Howarth C."/>
            <person name="Imamovic A."/>
            <person name="Larimer J."/>
            <person name="McCowan C."/>
            <person name="Murphy C."/>
            <person name="Neiman D."/>
            <person name="Pearson M."/>
            <person name="Priest M."/>
            <person name="Roberts A."/>
            <person name="Saif S."/>
            <person name="Shea T."/>
            <person name="Sisk P."/>
            <person name="Sykes S."/>
            <person name="Wortman J."/>
            <person name="Nusbaum C."/>
            <person name="Birren B."/>
        </authorList>
    </citation>
    <scope>NUCLEOTIDE SEQUENCE [LARGE SCALE GENOMIC DNA]</scope>
    <source>
        <strain evidence="3 4">CR</strain>
    </source>
</reference>
<evidence type="ECO:0000313" key="3">
    <source>
        <dbReference type="EMBL" id="EUD73209.1"/>
    </source>
</evidence>
<name>W7AX56_PLAVN</name>
<reference evidence="2 5" key="2">
    <citation type="submission" date="2020-08" db="EMBL/GenBank/DDBJ databases">
        <authorList>
            <person name="Ramaprasad A."/>
        </authorList>
    </citation>
    <scope>NUCLEOTIDE SEQUENCE [LARGE SCALE GENOMIC DNA]</scope>
</reference>
<protein>
    <submittedName>
        <fullName evidence="3">Uncharacterized protein</fullName>
    </submittedName>
</protein>
<evidence type="ECO:0000256" key="1">
    <source>
        <dbReference type="SAM" id="MobiDB-lite"/>
    </source>
</evidence>
<feature type="compositionally biased region" description="Basic and acidic residues" evidence="1">
    <location>
        <begin position="434"/>
        <end position="452"/>
    </location>
</feature>
<dbReference type="VEuPathDB" id="PlasmoDB:PVPCR_1101000"/>
<dbReference type="EMBL" id="KI965396">
    <property type="protein sequence ID" value="EUD73209.1"/>
    <property type="molecule type" value="Genomic_DNA"/>
</dbReference>
<dbReference type="OrthoDB" id="371683at2759"/>
<organism evidence="3 4">
    <name type="scientific">Plasmodium vinckei petteri</name>
    <dbReference type="NCBI Taxonomy" id="138298"/>
    <lineage>
        <taxon>Eukaryota</taxon>
        <taxon>Sar</taxon>
        <taxon>Alveolata</taxon>
        <taxon>Apicomplexa</taxon>
        <taxon>Aconoidasida</taxon>
        <taxon>Haemosporida</taxon>
        <taxon>Plasmodiidae</taxon>
        <taxon>Plasmodium</taxon>
        <taxon>Plasmodium (Vinckeia)</taxon>
    </lineage>
</organism>
<keyword evidence="5" id="KW-1185">Reference proteome</keyword>
<dbReference type="Proteomes" id="UP000030659">
    <property type="component" value="Unassembled WGS sequence"/>
</dbReference>
<dbReference type="AlphaFoldDB" id="W7AX56"/>
<dbReference type="Proteomes" id="UP000515268">
    <property type="component" value="Chromosome PVPCR_11"/>
</dbReference>
<accession>W7AX56</accession>
<proteinExistence type="predicted"/>
<evidence type="ECO:0000313" key="2">
    <source>
        <dbReference type="EMBL" id="CAD2108288.1"/>
    </source>
</evidence>